<keyword evidence="2" id="KW-0597">Phosphoprotein</keyword>
<gene>
    <name evidence="6" type="ORF">CHIRRI_LOCUS4386</name>
</gene>
<keyword evidence="3" id="KW-0472">Membrane</keyword>
<evidence type="ECO:0000256" key="2">
    <source>
        <dbReference type="ARBA" id="ARBA00022553"/>
    </source>
</evidence>
<dbReference type="OrthoDB" id="10068192at2759"/>
<feature type="compositionally biased region" description="Basic and acidic residues" evidence="5">
    <location>
        <begin position="312"/>
        <end position="325"/>
    </location>
</feature>
<reference evidence="6" key="2">
    <citation type="submission" date="2022-10" db="EMBL/GenBank/DDBJ databases">
        <authorList>
            <consortium name="ENA_rothamsted_submissions"/>
            <consortium name="culmorum"/>
            <person name="King R."/>
        </authorList>
    </citation>
    <scope>NUCLEOTIDE SEQUENCE</scope>
</reference>
<evidence type="ECO:0000313" key="7">
    <source>
        <dbReference type="Proteomes" id="UP001153620"/>
    </source>
</evidence>
<proteinExistence type="predicted"/>
<dbReference type="EMBL" id="OU895877">
    <property type="protein sequence ID" value="CAG9801458.1"/>
    <property type="molecule type" value="Genomic_DNA"/>
</dbReference>
<evidence type="ECO:0000256" key="4">
    <source>
        <dbReference type="SAM" id="Coils"/>
    </source>
</evidence>
<feature type="region of interest" description="Disordered" evidence="5">
    <location>
        <begin position="312"/>
        <end position="336"/>
    </location>
</feature>
<keyword evidence="4" id="KW-0175">Coiled coil</keyword>
<evidence type="ECO:0000313" key="6">
    <source>
        <dbReference type="EMBL" id="CAG9801458.1"/>
    </source>
</evidence>
<feature type="coiled-coil region" evidence="4">
    <location>
        <begin position="55"/>
        <end position="114"/>
    </location>
</feature>
<organism evidence="6 7">
    <name type="scientific">Chironomus riparius</name>
    <dbReference type="NCBI Taxonomy" id="315576"/>
    <lineage>
        <taxon>Eukaryota</taxon>
        <taxon>Metazoa</taxon>
        <taxon>Ecdysozoa</taxon>
        <taxon>Arthropoda</taxon>
        <taxon>Hexapoda</taxon>
        <taxon>Insecta</taxon>
        <taxon>Pterygota</taxon>
        <taxon>Neoptera</taxon>
        <taxon>Endopterygota</taxon>
        <taxon>Diptera</taxon>
        <taxon>Nematocera</taxon>
        <taxon>Chironomoidea</taxon>
        <taxon>Chironomidae</taxon>
        <taxon>Chironominae</taxon>
        <taxon>Chironomus</taxon>
    </lineage>
</organism>
<accession>A0A9N9RR72</accession>
<evidence type="ECO:0000256" key="5">
    <source>
        <dbReference type="SAM" id="MobiDB-lite"/>
    </source>
</evidence>
<dbReference type="PANTHER" id="PTHR28664">
    <property type="entry name" value="TIGHT JUNCTION-ASSOCIATED PROTEIN 1"/>
    <property type="match status" value="1"/>
</dbReference>
<dbReference type="GO" id="GO:0016020">
    <property type="term" value="C:membrane"/>
    <property type="evidence" value="ECO:0007669"/>
    <property type="project" value="UniProtKB-SubCell"/>
</dbReference>
<feature type="region of interest" description="Disordered" evidence="5">
    <location>
        <begin position="486"/>
        <end position="513"/>
    </location>
</feature>
<feature type="compositionally biased region" description="Polar residues" evidence="5">
    <location>
        <begin position="502"/>
        <end position="513"/>
    </location>
</feature>
<dbReference type="InterPro" id="IPR043441">
    <property type="entry name" value="Tjap1/BEGAIN"/>
</dbReference>
<dbReference type="PANTHER" id="PTHR28664:SF4">
    <property type="entry name" value="TIGHT JUNCTION-ASSOCIATED PROTEIN 1"/>
    <property type="match status" value="1"/>
</dbReference>
<reference evidence="6" key="1">
    <citation type="submission" date="2022-01" db="EMBL/GenBank/DDBJ databases">
        <authorList>
            <person name="King R."/>
        </authorList>
    </citation>
    <scope>NUCLEOTIDE SEQUENCE</scope>
</reference>
<dbReference type="AlphaFoldDB" id="A0A9N9RR72"/>
<sequence length="565" mass="65000">MSGISDKNLSVEIELLKRALAKKEEENLMFFDRKIELEESLVAWQEKFQRLYESHKKVQSVNQNLEEKLLKLVDKNASDRAKSTRNSANMNIRMNQANFTILHLQREIERYKRDIALAIHLLRCNPKGFMSPSIKSFPADLQTKISKYVKVNPPLDTEESSSTVFKGKYQSIPTNEYMSSNDFESPDKEFNVSPIAISKFLEDEISEVKHCETCCCASVSRKNIGMSQKSNKYDYVQFDRKLSSPSSFNSQVIDPQKQKNAILNNQNFVHHKMCERVAGNCQNNTNNNDMSAQKKNVPNECRREVVVKKQSIENAAKDNKSDNKVPKKSNARAENGTKTFEDYNKNLLEYIKNKNIKKNGPRICALRIQDDGICIDSTHNEIFMRKKSLIDFDAFDKYESISPLIISSIASTIDEHVDDEIFSVNKTDSEKFNEIKSLSNAHGYSTSEPNFEQNQSPNENAVMKHQRITEWINSSINAPIQSDNMNALESSSDFNDNHKSNDSNMSSHSETSPELYTKEGMNIHQMEYNVKQFLLKQNEWSVYRDLSFNEMCDLKILPIRTETNL</sequence>
<comment type="subcellular location">
    <subcellularLocation>
        <location evidence="1">Membrane</location>
        <topology evidence="1">Peripheral membrane protein</topology>
    </subcellularLocation>
</comment>
<evidence type="ECO:0000256" key="1">
    <source>
        <dbReference type="ARBA" id="ARBA00004170"/>
    </source>
</evidence>
<name>A0A9N9RR72_9DIPT</name>
<dbReference type="Proteomes" id="UP001153620">
    <property type="component" value="Chromosome 1"/>
</dbReference>
<evidence type="ECO:0000256" key="3">
    <source>
        <dbReference type="ARBA" id="ARBA00023136"/>
    </source>
</evidence>
<keyword evidence="7" id="KW-1185">Reference proteome</keyword>
<protein>
    <submittedName>
        <fullName evidence="6">Uncharacterized protein</fullName>
    </submittedName>
</protein>